<evidence type="ECO:0000259" key="1">
    <source>
        <dbReference type="Pfam" id="PF10105"/>
    </source>
</evidence>
<evidence type="ECO:0000313" key="3">
    <source>
        <dbReference type="Proteomes" id="UP000606889"/>
    </source>
</evidence>
<organism evidence="2 3">
    <name type="scientific">Christensenella tenuis</name>
    <dbReference type="NCBI Taxonomy" id="2763033"/>
    <lineage>
        <taxon>Bacteria</taxon>
        <taxon>Bacillati</taxon>
        <taxon>Bacillota</taxon>
        <taxon>Clostridia</taxon>
        <taxon>Christensenellales</taxon>
        <taxon>Christensenellaceae</taxon>
        <taxon>Christensenella</taxon>
    </lineage>
</organism>
<proteinExistence type="predicted"/>
<accession>A0ABR7EHJ4</accession>
<feature type="domain" description="DUF2344" evidence="1">
    <location>
        <begin position="2"/>
        <end position="181"/>
    </location>
</feature>
<comment type="caution">
    <text evidence="2">The sequence shown here is derived from an EMBL/GenBank/DDBJ whole genome shotgun (WGS) entry which is preliminary data.</text>
</comment>
<dbReference type="RefSeq" id="WP_186858281.1">
    <property type="nucleotide sequence ID" value="NZ_JACOON010000005.1"/>
</dbReference>
<keyword evidence="3" id="KW-1185">Reference proteome</keyword>
<sequence length="221" mass="24532">MKLIIKYSRHGAAKYISHLDMQRAFGRAVRRAGIPAEYSQGFNPHIVMSFASPLSVGYETDGDYFELALAQEAEPGKVKDALNAVLPRDLRVLDIHAAEGSKKLMAQNESAAYRLKFHFKNGMDCGKIRDAAEKMDAAPNYMAKDRKGRELDIRPLILEIGMDQNEVMLLLKNASDGALNPAVVANALLLEAGLDAEYSVCRTECYTIANGKRIPFQEYSF</sequence>
<protein>
    <submittedName>
        <fullName evidence="2">DUF2344 domain-containing protein</fullName>
    </submittedName>
</protein>
<dbReference type="Pfam" id="PF10105">
    <property type="entry name" value="DUF2344"/>
    <property type="match status" value="1"/>
</dbReference>
<reference evidence="2 3" key="1">
    <citation type="submission" date="2020-08" db="EMBL/GenBank/DDBJ databases">
        <title>Genome public.</title>
        <authorList>
            <person name="Liu C."/>
            <person name="Sun Q."/>
        </authorList>
    </citation>
    <scope>NUCLEOTIDE SEQUENCE [LARGE SCALE GENOMIC DNA]</scope>
    <source>
        <strain evidence="2 3">NSJ-35</strain>
    </source>
</reference>
<gene>
    <name evidence="2" type="ORF">H8S18_10830</name>
</gene>
<dbReference type="EMBL" id="JACOON010000005">
    <property type="protein sequence ID" value="MBC5648831.1"/>
    <property type="molecule type" value="Genomic_DNA"/>
</dbReference>
<name>A0ABR7EHJ4_9FIRM</name>
<dbReference type="InterPro" id="IPR018768">
    <property type="entry name" value="DUF2344"/>
</dbReference>
<dbReference type="Proteomes" id="UP000606889">
    <property type="component" value="Unassembled WGS sequence"/>
</dbReference>
<evidence type="ECO:0000313" key="2">
    <source>
        <dbReference type="EMBL" id="MBC5648831.1"/>
    </source>
</evidence>
<dbReference type="NCBIfam" id="TIGR03936">
    <property type="entry name" value="sam_1_link_chp"/>
    <property type="match status" value="1"/>
</dbReference>